<dbReference type="GO" id="GO:0005634">
    <property type="term" value="C:nucleus"/>
    <property type="evidence" value="ECO:0007669"/>
    <property type="project" value="UniProtKB-SubCell"/>
</dbReference>
<dbReference type="Proteomes" id="UP001438707">
    <property type="component" value="Unassembled WGS sequence"/>
</dbReference>
<reference evidence="8 9" key="1">
    <citation type="journal article" date="2024" name="Nat. Commun.">
        <title>Phylogenomics reveals the evolutionary origins of lichenization in chlorophyte algae.</title>
        <authorList>
            <person name="Puginier C."/>
            <person name="Libourel C."/>
            <person name="Otte J."/>
            <person name="Skaloud P."/>
            <person name="Haon M."/>
            <person name="Grisel S."/>
            <person name="Petersen M."/>
            <person name="Berrin J.G."/>
            <person name="Delaux P.M."/>
            <person name="Dal Grande F."/>
            <person name="Keller J."/>
        </authorList>
    </citation>
    <scope>NUCLEOTIDE SEQUENCE [LARGE SCALE GENOMIC DNA]</scope>
    <source>
        <strain evidence="8 9">SAG 2145</strain>
    </source>
</reference>
<keyword evidence="5" id="KW-0469">Meiosis</keyword>
<name>A0AAW1RT34_9CHLO</name>
<feature type="compositionally biased region" description="Polar residues" evidence="6">
    <location>
        <begin position="441"/>
        <end position="453"/>
    </location>
</feature>
<dbReference type="PANTHER" id="PTHR48225:SF7">
    <property type="entry name" value="MEIOSIS-SPECIFIC PROTEIN HOP1"/>
    <property type="match status" value="1"/>
</dbReference>
<keyword evidence="4" id="KW-0539">Nucleus</keyword>
<dbReference type="InterPro" id="IPR036570">
    <property type="entry name" value="HORMA_dom_sf"/>
</dbReference>
<evidence type="ECO:0000313" key="9">
    <source>
        <dbReference type="Proteomes" id="UP001438707"/>
    </source>
</evidence>
<dbReference type="AlphaFoldDB" id="A0AAW1RT34"/>
<dbReference type="InterPro" id="IPR003511">
    <property type="entry name" value="HORMA_dom"/>
</dbReference>
<dbReference type="GO" id="GO:0005694">
    <property type="term" value="C:chromosome"/>
    <property type="evidence" value="ECO:0007669"/>
    <property type="project" value="UniProtKB-SubCell"/>
</dbReference>
<evidence type="ECO:0000259" key="7">
    <source>
        <dbReference type="PROSITE" id="PS50815"/>
    </source>
</evidence>
<keyword evidence="3" id="KW-0158">Chromosome</keyword>
<accession>A0AAW1RT34</accession>
<feature type="region of interest" description="Disordered" evidence="6">
    <location>
        <begin position="415"/>
        <end position="453"/>
    </location>
</feature>
<evidence type="ECO:0000256" key="6">
    <source>
        <dbReference type="SAM" id="MobiDB-lite"/>
    </source>
</evidence>
<evidence type="ECO:0000256" key="1">
    <source>
        <dbReference type="ARBA" id="ARBA00004123"/>
    </source>
</evidence>
<feature type="region of interest" description="Disordered" evidence="6">
    <location>
        <begin position="244"/>
        <end position="266"/>
    </location>
</feature>
<comment type="subcellular location">
    <subcellularLocation>
        <location evidence="2">Chromosome</location>
    </subcellularLocation>
    <subcellularLocation>
        <location evidence="1">Nucleus</location>
    </subcellularLocation>
</comment>
<dbReference type="Pfam" id="PF02301">
    <property type="entry name" value="HORMA"/>
    <property type="match status" value="1"/>
</dbReference>
<protein>
    <recommendedName>
        <fullName evidence="7">HORMA domain-containing protein</fullName>
    </recommendedName>
</protein>
<proteinExistence type="predicted"/>
<organism evidence="8 9">
    <name type="scientific">Apatococcus lobatus</name>
    <dbReference type="NCBI Taxonomy" id="904363"/>
    <lineage>
        <taxon>Eukaryota</taxon>
        <taxon>Viridiplantae</taxon>
        <taxon>Chlorophyta</taxon>
        <taxon>core chlorophytes</taxon>
        <taxon>Trebouxiophyceae</taxon>
        <taxon>Chlorellales</taxon>
        <taxon>Chlorellaceae</taxon>
        <taxon>Apatococcus</taxon>
    </lineage>
</organism>
<evidence type="ECO:0000256" key="5">
    <source>
        <dbReference type="ARBA" id="ARBA00023254"/>
    </source>
</evidence>
<evidence type="ECO:0000313" key="8">
    <source>
        <dbReference type="EMBL" id="KAK9836844.1"/>
    </source>
</evidence>
<feature type="compositionally biased region" description="Basic and acidic residues" evidence="6">
    <location>
        <begin position="429"/>
        <end position="438"/>
    </location>
</feature>
<dbReference type="Gene3D" id="3.30.900.10">
    <property type="entry name" value="HORMA domain"/>
    <property type="match status" value="1"/>
</dbReference>
<comment type="caution">
    <text evidence="8">The sequence shown here is derived from an EMBL/GenBank/DDBJ whole genome shotgun (WGS) entry which is preliminary data.</text>
</comment>
<dbReference type="InterPro" id="IPR051294">
    <property type="entry name" value="HORMA_MeioticProgression"/>
</dbReference>
<dbReference type="EMBL" id="JALJOS010000007">
    <property type="protein sequence ID" value="KAK9836844.1"/>
    <property type="molecule type" value="Genomic_DNA"/>
</dbReference>
<gene>
    <name evidence="8" type="ORF">WJX74_009356</name>
</gene>
<dbReference type="SUPFAM" id="SSF56019">
    <property type="entry name" value="The spindle assembly checkpoint protein mad2"/>
    <property type="match status" value="1"/>
</dbReference>
<evidence type="ECO:0000256" key="4">
    <source>
        <dbReference type="ARBA" id="ARBA00023242"/>
    </source>
</evidence>
<dbReference type="PANTHER" id="PTHR48225">
    <property type="entry name" value="HORMA DOMAIN-CONTAINING PROTEIN 1"/>
    <property type="match status" value="1"/>
</dbReference>
<evidence type="ECO:0000256" key="3">
    <source>
        <dbReference type="ARBA" id="ARBA00022454"/>
    </source>
</evidence>
<dbReference type="GO" id="GO:0051321">
    <property type="term" value="P:meiotic cell cycle"/>
    <property type="evidence" value="ECO:0007669"/>
    <property type="project" value="UniProtKB-KW"/>
</dbReference>
<keyword evidence="9" id="KW-1185">Reference proteome</keyword>
<evidence type="ECO:0000256" key="2">
    <source>
        <dbReference type="ARBA" id="ARBA00004286"/>
    </source>
</evidence>
<dbReference type="PROSITE" id="PS50815">
    <property type="entry name" value="HORMA"/>
    <property type="match status" value="1"/>
</dbReference>
<feature type="domain" description="HORMA" evidence="7">
    <location>
        <begin position="23"/>
        <end position="231"/>
    </location>
</feature>
<sequence length="519" mass="57698">MGRQVVQAQAQAQSQDISQINQTESLEMVRCLLRVSIFHISYLRGLFPDKHFKSMNIDNLDMSIKMLRPICEESQRLTQWVEEGVYEAIKKQYLQNLMFGISTNADGTSLLEQYIFSFSYDDSGRINMDIKAPQKKKFASKVAKEPVGLASLKYQICRLMRMLVQICQTLDMVPGERFLNMKLTYHDNTPDDYEPPFFKQHDASSSHFVSKPFGLQVGDVSTNYHAVSLKIKSVLDSTNAECGDEVADEGRDSTVAGMDTTDDESQGVRYAQPENASDLPALAEEVTGELTKSSKSGQGLPDADKVRSEVSEGALMETSNISKRGKAGLAEIRTFCQQRTAITLTELMAAYDSMTVKQLERAVSDLVKVGVLCQTEDRDTFKVTSIDAEKENQDPLPTPEQGHHAIASQLKSLNMQSDDAPGSNKRRMHEAASLDARMESNAGSSTTESSMHAMQPVPRSQNRCLADDAAFAPQVCFQSQQSQQDPTALKASFVEDPIHQNNKRARTITRASSRLQSMK</sequence>